<comment type="caution">
    <text evidence="2">The sequence shown here is derived from an EMBL/GenBank/DDBJ whole genome shotgun (WGS) entry which is preliminary data.</text>
</comment>
<accession>A0A7J6IKC1</accession>
<evidence type="ECO:0000313" key="3">
    <source>
        <dbReference type="Proteomes" id="UP000011096"/>
    </source>
</evidence>
<dbReference type="EMBL" id="ANPB02000009">
    <property type="protein sequence ID" value="KAF4476054.1"/>
    <property type="molecule type" value="Genomic_DNA"/>
</dbReference>
<dbReference type="GeneID" id="43610418"/>
<feature type="binding site" evidence="1">
    <location>
        <position position="305"/>
    </location>
    <ligand>
        <name>Zn(2+)</name>
        <dbReference type="ChEBI" id="CHEBI:29105"/>
    </ligand>
</feature>
<dbReference type="InterPro" id="IPR007822">
    <property type="entry name" value="LANC-like"/>
</dbReference>
<dbReference type="AlphaFoldDB" id="A0A7J6IKC1"/>
<gene>
    <name evidence="2" type="primary">GCL2</name>
    <name evidence="2" type="ORF">CGGC5_v015208</name>
</gene>
<dbReference type="SMART" id="SM01260">
    <property type="entry name" value="LANC_like"/>
    <property type="match status" value="1"/>
</dbReference>
<reference evidence="2 3" key="2">
    <citation type="submission" date="2020-04" db="EMBL/GenBank/DDBJ databases">
        <title>Genome sequencing and assembly of multiple isolates from the Colletotrichum gloeosporioides species complex.</title>
        <authorList>
            <person name="Gan P."/>
            <person name="Shirasu K."/>
        </authorList>
    </citation>
    <scope>NUCLEOTIDE SEQUENCE [LARGE SCALE GENOMIC DNA]</scope>
    <source>
        <strain evidence="2 3">Nara gc5</strain>
    </source>
</reference>
<dbReference type="Pfam" id="PF05147">
    <property type="entry name" value="LANC_like"/>
    <property type="match status" value="1"/>
</dbReference>
<dbReference type="SUPFAM" id="SSF158745">
    <property type="entry name" value="LanC-like"/>
    <property type="match status" value="1"/>
</dbReference>
<dbReference type="GO" id="GO:0046872">
    <property type="term" value="F:metal ion binding"/>
    <property type="evidence" value="ECO:0007669"/>
    <property type="project" value="UniProtKB-KW"/>
</dbReference>
<feature type="binding site" evidence="1">
    <location>
        <position position="256"/>
    </location>
    <ligand>
        <name>Zn(2+)</name>
        <dbReference type="ChEBI" id="CHEBI:29105"/>
    </ligand>
</feature>
<dbReference type="OrthoDB" id="10257263at2759"/>
<dbReference type="RefSeq" id="XP_031877241.1">
    <property type="nucleotide sequence ID" value="XM_032026276.1"/>
</dbReference>
<dbReference type="PANTHER" id="PTHR12736:SF7">
    <property type="entry name" value="LANC-LIKE PROTEIN 3"/>
    <property type="match status" value="1"/>
</dbReference>
<reference evidence="2 3" key="1">
    <citation type="submission" date="2012-08" db="EMBL/GenBank/DDBJ databases">
        <authorList>
            <person name="Gan P.H.P."/>
            <person name="Ikeda K."/>
            <person name="Irieda H."/>
            <person name="Narusaka M."/>
            <person name="O'Connell R.J."/>
            <person name="Narusaka Y."/>
            <person name="Takano Y."/>
            <person name="Kubo Y."/>
            <person name="Shirasu K."/>
        </authorList>
    </citation>
    <scope>NUCLEOTIDE SEQUENCE [LARGE SCALE GENOMIC DNA]</scope>
    <source>
        <strain evidence="2 3">Nara gc5</strain>
    </source>
</reference>
<dbReference type="PRINTS" id="PR01950">
    <property type="entry name" value="LANCSUPER"/>
</dbReference>
<keyword evidence="1" id="KW-0479">Metal-binding</keyword>
<dbReference type="PANTHER" id="PTHR12736">
    <property type="entry name" value="LANC-LIKE PROTEIN"/>
    <property type="match status" value="1"/>
</dbReference>
<evidence type="ECO:0000256" key="1">
    <source>
        <dbReference type="PIRSR" id="PIRSR607822-1"/>
    </source>
</evidence>
<name>A0A7J6IKC1_COLFN</name>
<feature type="binding site" evidence="1">
    <location>
        <position position="304"/>
    </location>
    <ligand>
        <name>Zn(2+)</name>
        <dbReference type="ChEBI" id="CHEBI:29105"/>
    </ligand>
</feature>
<dbReference type="Proteomes" id="UP000011096">
    <property type="component" value="Unassembled WGS sequence"/>
</dbReference>
<evidence type="ECO:0000313" key="2">
    <source>
        <dbReference type="EMBL" id="KAF4476054.1"/>
    </source>
</evidence>
<dbReference type="GO" id="GO:0005975">
    <property type="term" value="P:carbohydrate metabolic process"/>
    <property type="evidence" value="ECO:0007669"/>
    <property type="project" value="InterPro"/>
</dbReference>
<dbReference type="InParanoid" id="A0A7J6IKC1"/>
<organism evidence="2 3">
    <name type="scientific">Colletotrichum fructicola (strain Nara gc5)</name>
    <name type="common">Anthracnose fungus</name>
    <name type="synonym">Colletotrichum gloeosporioides (strain Nara gc5)</name>
    <dbReference type="NCBI Taxonomy" id="1213859"/>
    <lineage>
        <taxon>Eukaryota</taxon>
        <taxon>Fungi</taxon>
        <taxon>Dikarya</taxon>
        <taxon>Ascomycota</taxon>
        <taxon>Pezizomycotina</taxon>
        <taxon>Sordariomycetes</taxon>
        <taxon>Hypocreomycetidae</taxon>
        <taxon>Glomerellales</taxon>
        <taxon>Glomerellaceae</taxon>
        <taxon>Colletotrichum</taxon>
        <taxon>Colletotrichum gloeosporioides species complex</taxon>
    </lineage>
</organism>
<proteinExistence type="predicted"/>
<dbReference type="CDD" id="cd04794">
    <property type="entry name" value="euk_LANCL"/>
    <property type="match status" value="1"/>
</dbReference>
<keyword evidence="1" id="KW-0862">Zinc</keyword>
<dbReference type="InterPro" id="IPR012341">
    <property type="entry name" value="6hp_glycosidase-like_sf"/>
</dbReference>
<dbReference type="GO" id="GO:0031179">
    <property type="term" value="P:peptide modification"/>
    <property type="evidence" value="ECO:0007669"/>
    <property type="project" value="InterPro"/>
</dbReference>
<sequence length="381" mass="42436">MAVPIPPESRFIPNNVGEGEYLTFSGDPEALIHEALTHVLVDTPPLAEYSNDQCRGLFRGPTSLAFLLLKLSAQYPSMQVQDQLLSHWASLYASAKRPGANSAPCGLACESVALLAVQTMMDEANAPAFCSELDRLVAEDHPFELLFGYVGLLYMIRAVESWRPEVASSLTLVKARIVEKTLGAGPAWVFRGKRYVGAVHGDIGILTQLLLTDPKLASNSMIKKSLRRLLSLQREDGNWTTKDDDDIRYEGLVQFCHGAPGFVDSLLHIRRLFPDMHGIMDEAIERGQQAVWNTGLLRKDPCICHGILGNAMVLPPGPRRSHFLAWALPTTIEEKRQEDDTLFVPESPQKMSAWFNYWPGVAWTWSQYAKEMPGVILYSEV</sequence>
<dbReference type="Gene3D" id="1.50.10.10">
    <property type="match status" value="1"/>
</dbReference>
<dbReference type="GO" id="GO:0005886">
    <property type="term" value="C:plasma membrane"/>
    <property type="evidence" value="ECO:0007669"/>
    <property type="project" value="TreeGrafter"/>
</dbReference>
<keyword evidence="3" id="KW-1185">Reference proteome</keyword>
<protein>
    <submittedName>
        <fullName evidence="2">LanC-like protein GCL2</fullName>
    </submittedName>
</protein>